<dbReference type="EMBL" id="JAGYPE010000006">
    <property type="protein sequence ID" value="MBS4185534.1"/>
    <property type="molecule type" value="Genomic_DNA"/>
</dbReference>
<dbReference type="SUPFAM" id="SSF54909">
    <property type="entry name" value="Dimeric alpha+beta barrel"/>
    <property type="match status" value="1"/>
</dbReference>
<dbReference type="RefSeq" id="WP_213145387.1">
    <property type="nucleotide sequence ID" value="NZ_JAGYPE020000002.1"/>
</dbReference>
<evidence type="ECO:0000313" key="3">
    <source>
        <dbReference type="EMBL" id="MCH6264284.1"/>
    </source>
</evidence>
<dbReference type="Proteomes" id="UP000677265">
    <property type="component" value="Unassembled WGS sequence"/>
</dbReference>
<reference evidence="2" key="1">
    <citation type="submission" date="2021-05" db="EMBL/GenBank/DDBJ databases">
        <title>Novel Bacillus species.</title>
        <authorList>
            <person name="Liu G."/>
        </authorList>
    </citation>
    <scope>NUCLEOTIDE SEQUENCE</scope>
    <source>
        <strain evidence="2 4">FJAT-50051</strain>
    </source>
</reference>
<dbReference type="AlphaFoldDB" id="A0A942T3F0"/>
<gene>
    <name evidence="3" type="ORF">KHB02_001915</name>
    <name evidence="2" type="ORF">KHB02_29555</name>
</gene>
<dbReference type="EMBL" id="JAGYPE020000002">
    <property type="protein sequence ID" value="MCH6264284.1"/>
    <property type="molecule type" value="Genomic_DNA"/>
</dbReference>
<keyword evidence="4" id="KW-1185">Reference proteome</keyword>
<comment type="caution">
    <text evidence="2">The sequence shown here is derived from an EMBL/GenBank/DDBJ whole genome shotgun (WGS) entry which is preliminary data.</text>
</comment>
<proteinExistence type="predicted"/>
<dbReference type="NCBIfam" id="TIGR02118">
    <property type="entry name" value="EthD family reductase"/>
    <property type="match status" value="1"/>
</dbReference>
<evidence type="ECO:0000313" key="2">
    <source>
        <dbReference type="EMBL" id="MBS4185534.1"/>
    </source>
</evidence>
<name>A0A942T3F0_9BACI</name>
<dbReference type="GO" id="GO:0016491">
    <property type="term" value="F:oxidoreductase activity"/>
    <property type="evidence" value="ECO:0007669"/>
    <property type="project" value="InterPro"/>
</dbReference>
<evidence type="ECO:0000313" key="4">
    <source>
        <dbReference type="Proteomes" id="UP000677265"/>
    </source>
</evidence>
<dbReference type="InterPro" id="IPR009799">
    <property type="entry name" value="EthD_dom"/>
</dbReference>
<organism evidence="2">
    <name type="scientific">Neobacillus citreus</name>
    <dbReference type="NCBI Taxonomy" id="2833578"/>
    <lineage>
        <taxon>Bacteria</taxon>
        <taxon>Bacillati</taxon>
        <taxon>Bacillota</taxon>
        <taxon>Bacilli</taxon>
        <taxon>Bacillales</taxon>
        <taxon>Bacillaceae</taxon>
        <taxon>Neobacillus</taxon>
    </lineage>
</organism>
<accession>A0A942T3F0</accession>
<dbReference type="InterPro" id="IPR011008">
    <property type="entry name" value="Dimeric_a/b-barrel"/>
</dbReference>
<dbReference type="Pfam" id="PF07110">
    <property type="entry name" value="EthD"/>
    <property type="match status" value="1"/>
</dbReference>
<feature type="domain" description="EthD" evidence="1">
    <location>
        <begin position="10"/>
        <end position="87"/>
    </location>
</feature>
<evidence type="ECO:0000259" key="1">
    <source>
        <dbReference type="Pfam" id="PF07110"/>
    </source>
</evidence>
<protein>
    <submittedName>
        <fullName evidence="2">EthD family reductase</fullName>
    </submittedName>
</protein>
<sequence length="100" mass="11505">MAKMIIMYEQPIDKEAFDQHYFNVHVPLGKKIPNILQESVRYVLQTQNTDLNLYLITELEFESVDTLTQALVSPEAKAAEEDGPNLMRFLKNPPIITIVE</sequence>
<dbReference type="Gene3D" id="3.30.70.100">
    <property type="match status" value="1"/>
</dbReference>